<dbReference type="AlphaFoldDB" id="E9HPR6"/>
<evidence type="ECO:0000313" key="2">
    <source>
        <dbReference type="EMBL" id="EFX66264.1"/>
    </source>
</evidence>
<sequence>MIYNKTNSENPSLYLKVFHFKICTLYYKIALSPPEALQISTNFEVENFECLAYRQRNHRLVAHPSAAFHNRLQTTLINVPRMGNQVDEQILRLYLDVKEPSNKILPELTSQFPFLNLALHSLKERRNDFQLGKRKIWKQLRESMRDDQVDNQRPQADRSDASLFTLQCLTHVVESQTTLPTPLISKKSKTILKETKEIFLTYTRRIADIQLGQYLSLRTLEEYVPSPPAEFLGFVKRTDIVHRDESGDYHEFLLHQIEYMFDFLHESFDTFQKIFLENTQTLIQFLKKLHKIQSIYNSAGIRTPSIPTQQFPKNQLDVRQRRGPDDTANPAGIIQTTEQGKDRLISTPSAKQPHPVKYTIRQSKTTLATTSSTSTNANYTIAASYTIEVNYTIDANYTVEVNYTIYANYTIEVNNTIDANYTTDVDYERTGGENDS</sequence>
<reference evidence="2 3" key="1">
    <citation type="journal article" date="2011" name="Science">
        <title>The ecoresponsive genome of Daphnia pulex.</title>
        <authorList>
            <person name="Colbourne J.K."/>
            <person name="Pfrender M.E."/>
            <person name="Gilbert D."/>
            <person name="Thomas W.K."/>
            <person name="Tucker A."/>
            <person name="Oakley T.H."/>
            <person name="Tokishita S."/>
            <person name="Aerts A."/>
            <person name="Arnold G.J."/>
            <person name="Basu M.K."/>
            <person name="Bauer D.J."/>
            <person name="Caceres C.E."/>
            <person name="Carmel L."/>
            <person name="Casola C."/>
            <person name="Choi J.H."/>
            <person name="Detter J.C."/>
            <person name="Dong Q."/>
            <person name="Dusheyko S."/>
            <person name="Eads B.D."/>
            <person name="Frohlich T."/>
            <person name="Geiler-Samerotte K.A."/>
            <person name="Gerlach D."/>
            <person name="Hatcher P."/>
            <person name="Jogdeo S."/>
            <person name="Krijgsveld J."/>
            <person name="Kriventseva E.V."/>
            <person name="Kultz D."/>
            <person name="Laforsch C."/>
            <person name="Lindquist E."/>
            <person name="Lopez J."/>
            <person name="Manak J.R."/>
            <person name="Muller J."/>
            <person name="Pangilinan J."/>
            <person name="Patwardhan R.P."/>
            <person name="Pitluck S."/>
            <person name="Pritham E.J."/>
            <person name="Rechtsteiner A."/>
            <person name="Rho M."/>
            <person name="Rogozin I.B."/>
            <person name="Sakarya O."/>
            <person name="Salamov A."/>
            <person name="Schaack S."/>
            <person name="Shapiro H."/>
            <person name="Shiga Y."/>
            <person name="Skalitzky C."/>
            <person name="Smith Z."/>
            <person name="Souvorov A."/>
            <person name="Sung W."/>
            <person name="Tang Z."/>
            <person name="Tsuchiya D."/>
            <person name="Tu H."/>
            <person name="Vos H."/>
            <person name="Wang M."/>
            <person name="Wolf Y.I."/>
            <person name="Yamagata H."/>
            <person name="Yamada T."/>
            <person name="Ye Y."/>
            <person name="Shaw J.R."/>
            <person name="Andrews J."/>
            <person name="Crease T.J."/>
            <person name="Tang H."/>
            <person name="Lucas S.M."/>
            <person name="Robertson H.M."/>
            <person name="Bork P."/>
            <person name="Koonin E.V."/>
            <person name="Zdobnov E.M."/>
            <person name="Grigoriev I.V."/>
            <person name="Lynch M."/>
            <person name="Boore J.L."/>
        </authorList>
    </citation>
    <scope>NUCLEOTIDE SEQUENCE [LARGE SCALE GENOMIC DNA]</scope>
</reference>
<accession>E9HPR6</accession>
<name>E9HPR6_DAPPU</name>
<dbReference type="PANTHER" id="PTHR38128">
    <property type="entry name" value="GAMETOCYTOGENESIS-IMPLICATED PROTEIN"/>
    <property type="match status" value="1"/>
</dbReference>
<dbReference type="PhylomeDB" id="E9HPR6"/>
<proteinExistence type="predicted"/>
<organism evidence="2 3">
    <name type="scientific">Daphnia pulex</name>
    <name type="common">Water flea</name>
    <dbReference type="NCBI Taxonomy" id="6669"/>
    <lineage>
        <taxon>Eukaryota</taxon>
        <taxon>Metazoa</taxon>
        <taxon>Ecdysozoa</taxon>
        <taxon>Arthropoda</taxon>
        <taxon>Crustacea</taxon>
        <taxon>Branchiopoda</taxon>
        <taxon>Diplostraca</taxon>
        <taxon>Cladocera</taxon>
        <taxon>Anomopoda</taxon>
        <taxon>Daphniidae</taxon>
        <taxon>Daphnia</taxon>
    </lineage>
</organism>
<protein>
    <submittedName>
        <fullName evidence="2">Uncharacterized protein</fullName>
    </submittedName>
</protein>
<keyword evidence="3" id="KW-1185">Reference proteome</keyword>
<dbReference type="PANTHER" id="PTHR38128:SF2">
    <property type="entry name" value="OLIGOMERIC GOLGI COMPLEX SUBUNIT 4, PUTATIVE-RELATED"/>
    <property type="match status" value="1"/>
</dbReference>
<feature type="region of interest" description="Disordered" evidence="1">
    <location>
        <begin position="319"/>
        <end position="338"/>
    </location>
</feature>
<dbReference type="Proteomes" id="UP000000305">
    <property type="component" value="Unassembled WGS sequence"/>
</dbReference>
<dbReference type="OrthoDB" id="6496718at2759"/>
<evidence type="ECO:0000313" key="3">
    <source>
        <dbReference type="Proteomes" id="UP000000305"/>
    </source>
</evidence>
<dbReference type="InParanoid" id="E9HPR6"/>
<dbReference type="EMBL" id="GL732710">
    <property type="protein sequence ID" value="EFX66264.1"/>
    <property type="molecule type" value="Genomic_DNA"/>
</dbReference>
<evidence type="ECO:0000256" key="1">
    <source>
        <dbReference type="SAM" id="MobiDB-lite"/>
    </source>
</evidence>
<dbReference type="HOGENOM" id="CLU_628924_0_0_1"/>
<gene>
    <name evidence="2" type="ORF">DAPPUDRAFT_263433</name>
</gene>
<dbReference type="KEGG" id="dpx:DAPPUDRAFT_263433"/>